<feature type="signal peptide" evidence="1">
    <location>
        <begin position="1"/>
        <end position="22"/>
    </location>
</feature>
<evidence type="ECO:0000313" key="2">
    <source>
        <dbReference type="EMBL" id="CAE6541180.1"/>
    </source>
</evidence>
<dbReference type="Proteomes" id="UP000663843">
    <property type="component" value="Unassembled WGS sequence"/>
</dbReference>
<gene>
    <name evidence="2" type="ORF">RDB_LOCUS197694</name>
</gene>
<accession>A0A8H3DP00</accession>
<protein>
    <submittedName>
        <fullName evidence="2">Uncharacterized protein</fullName>
    </submittedName>
</protein>
<dbReference type="EMBL" id="CAJMWT010010179">
    <property type="protein sequence ID" value="CAE6541180.1"/>
    <property type="molecule type" value="Genomic_DNA"/>
</dbReference>
<feature type="chain" id="PRO_5034269872" evidence="1">
    <location>
        <begin position="23"/>
        <end position="588"/>
    </location>
</feature>
<proteinExistence type="predicted"/>
<dbReference type="AlphaFoldDB" id="A0A8H3DP00"/>
<evidence type="ECO:0000256" key="1">
    <source>
        <dbReference type="SAM" id="SignalP"/>
    </source>
</evidence>
<organism evidence="2 3">
    <name type="scientific">Rhizoctonia solani</name>
    <dbReference type="NCBI Taxonomy" id="456999"/>
    <lineage>
        <taxon>Eukaryota</taxon>
        <taxon>Fungi</taxon>
        <taxon>Dikarya</taxon>
        <taxon>Basidiomycota</taxon>
        <taxon>Agaricomycotina</taxon>
        <taxon>Agaricomycetes</taxon>
        <taxon>Cantharellales</taxon>
        <taxon>Ceratobasidiaceae</taxon>
        <taxon>Rhizoctonia</taxon>
    </lineage>
</organism>
<sequence>MGSMFVFRAFLIILFGDIPAVSKLLMMKGHNAVKPCRACLIPAVPCQLERNVVYYVPMSHPGRLHVLTYEDLPLRDHQQVLDQLTKIEAASTQAQRKQLTREYGLNSRSIFAYLRSIDLATCAPYDAMHLLFENLIPNMIRHWIGKFKGLDQGSGTYQLRKEDWDLVGRLTVAVVRTIPSFFVGTLPDIAQDITLYKAEAYSFWFQYLAPILLNGLLREPYYSHLILMRDIMALCLQFEITHADIDRLQIMVNNWVADYERLYYQYKQDRLPACPLTIHALLHLPTYIRQTGPLWASWAFVMERFCGHLLPAVKNRTLPYQHLDNYVQRRAQMQIVSHVYSLPSLAKPRINYTYAGDEKISSHETVYPKFPDLVLGRPVNKNVQLDQDSLMNQLIKYFATTYAPRFSGEISARISTKSLVRYGRLRLAGDGDRMRTASLIDKDRTGTARDNSYIKYDLLPDRNTRFRYRDDEPFRRTYYGRLLDIYYVEFVEQEEQEATETRPAIPCKVEPYILARVQECDTDGRDAADPRVRLVKYTKLSTPDIIHASTISAVIGRVRCSDGQWAIVDRSSSGARTQFVDDEGNEEY</sequence>
<dbReference type="PANTHER" id="PTHR46579">
    <property type="entry name" value="F5/8 TYPE C DOMAIN-CONTAINING PROTEIN-RELATED"/>
    <property type="match status" value="1"/>
</dbReference>
<dbReference type="PANTHER" id="PTHR46579:SF1">
    <property type="entry name" value="F5_8 TYPE C DOMAIN-CONTAINING PROTEIN"/>
    <property type="match status" value="1"/>
</dbReference>
<comment type="caution">
    <text evidence="2">The sequence shown here is derived from an EMBL/GenBank/DDBJ whole genome shotgun (WGS) entry which is preliminary data.</text>
</comment>
<keyword evidence="1" id="KW-0732">Signal</keyword>
<evidence type="ECO:0000313" key="3">
    <source>
        <dbReference type="Proteomes" id="UP000663843"/>
    </source>
</evidence>
<reference evidence="2" key="1">
    <citation type="submission" date="2021-01" db="EMBL/GenBank/DDBJ databases">
        <authorList>
            <person name="Kaushik A."/>
        </authorList>
    </citation>
    <scope>NUCLEOTIDE SEQUENCE</scope>
    <source>
        <strain evidence="2">AG2-2IIIB</strain>
    </source>
</reference>
<name>A0A8H3DP00_9AGAM</name>